<feature type="transmembrane region" description="Helical" evidence="1">
    <location>
        <begin position="16"/>
        <end position="39"/>
    </location>
</feature>
<accession>A0ABS3HSV1</accession>
<keyword evidence="1" id="KW-0812">Transmembrane</keyword>
<feature type="transmembrane region" description="Helical" evidence="1">
    <location>
        <begin position="160"/>
        <end position="180"/>
    </location>
</feature>
<organism evidence="2 3">
    <name type="scientific">Candidatus Vagococcus giribetii</name>
    <dbReference type="NCBI Taxonomy" id="2230876"/>
    <lineage>
        <taxon>Bacteria</taxon>
        <taxon>Bacillati</taxon>
        <taxon>Bacillota</taxon>
        <taxon>Bacilli</taxon>
        <taxon>Lactobacillales</taxon>
        <taxon>Enterococcaceae</taxon>
        <taxon>Vagococcus</taxon>
    </lineage>
</organism>
<protein>
    <recommendedName>
        <fullName evidence="4">ABC transporter permease</fullName>
    </recommendedName>
</protein>
<feature type="transmembrane region" description="Helical" evidence="1">
    <location>
        <begin position="122"/>
        <end position="139"/>
    </location>
</feature>
<evidence type="ECO:0008006" key="4">
    <source>
        <dbReference type="Google" id="ProtNLM"/>
    </source>
</evidence>
<dbReference type="InterPro" id="IPR053046">
    <property type="entry name" value="ABC-5_transporter"/>
</dbReference>
<feature type="transmembrane region" description="Helical" evidence="1">
    <location>
        <begin position="331"/>
        <end position="353"/>
    </location>
</feature>
<evidence type="ECO:0000313" key="2">
    <source>
        <dbReference type="EMBL" id="MBO0476794.1"/>
    </source>
</evidence>
<feature type="transmembrane region" description="Helical" evidence="1">
    <location>
        <begin position="286"/>
        <end position="311"/>
    </location>
</feature>
<sequence>MNPSLKRVLILRYKPALILLVSLILGIYFFQTVAGVTSWKNDYKYLHSKAATVDFDKQIQDSYSFDDGQGGKIFLYYDLAKEHAVYTDSFDDYKDYTLTVFNSKTDSNQQAFNAYSYYNEHFLIMLIIVVSSGVLLFLFDLKSNFTAALFSSRFKRSEIYWHKLSIVGLTIAASLLIGKLGSLLAYQFFIPNDFLNITLYQHLISTLSGWLTLISVFVLSSFIGLLFGEWLYGIATIIVLFFTFSTFLSNVDMVYSNFFVNESDITYTVSANALTRYLPVAQTTTLGINVLSLVTIIVLAILALVLGNSIFKKISLEQTGDFLMVPQFNRLFQVIMIIYGMTITTTTTILTTLLPDTPLTKSELFFNVSYILLMFIVFFLASEFLLFNKKSRIINKINIFN</sequence>
<dbReference type="PANTHER" id="PTHR39177">
    <property type="entry name" value="ABC TRANSPORTER PERMEASE YTRC-RELATED"/>
    <property type="match status" value="1"/>
</dbReference>
<dbReference type="EMBL" id="JAFLVX010000018">
    <property type="protein sequence ID" value="MBO0476794.1"/>
    <property type="molecule type" value="Genomic_DNA"/>
</dbReference>
<comment type="caution">
    <text evidence="2">The sequence shown here is derived from an EMBL/GenBank/DDBJ whole genome shotgun (WGS) entry which is preliminary data.</text>
</comment>
<feature type="transmembrane region" description="Helical" evidence="1">
    <location>
        <begin position="365"/>
        <end position="387"/>
    </location>
</feature>
<dbReference type="RefSeq" id="WP_206966154.1">
    <property type="nucleotide sequence ID" value="NZ_JAFLVX010000018.1"/>
</dbReference>
<evidence type="ECO:0000313" key="3">
    <source>
        <dbReference type="Proteomes" id="UP000664857"/>
    </source>
</evidence>
<dbReference type="PANTHER" id="PTHR39177:SF1">
    <property type="entry name" value="ABC TRANSPORTER PERMEASE YTRC-RELATED"/>
    <property type="match status" value="1"/>
</dbReference>
<reference evidence="2 3" key="1">
    <citation type="submission" date="2021-03" db="EMBL/GenBank/DDBJ databases">
        <title>Enterococcal diversity collection.</title>
        <authorList>
            <person name="Gilmore M.S."/>
            <person name="Schwartzman J."/>
            <person name="Van Tyne D."/>
            <person name="Martin M."/>
            <person name="Earl A.M."/>
            <person name="Manson A.L."/>
            <person name="Straub T."/>
            <person name="Salamzade R."/>
            <person name="Saavedra J."/>
            <person name="Lebreton F."/>
            <person name="Prichula J."/>
            <person name="Schaufler K."/>
            <person name="Gaca A."/>
            <person name="Sgardioli B."/>
            <person name="Wagenaar J."/>
            <person name="Strong T."/>
        </authorList>
    </citation>
    <scope>NUCLEOTIDE SEQUENCE [LARGE SCALE GENOMIC DNA]</scope>
    <source>
        <strain evidence="2 3">DIV0080</strain>
    </source>
</reference>
<keyword evidence="3" id="KW-1185">Reference proteome</keyword>
<keyword evidence="1" id="KW-1133">Transmembrane helix</keyword>
<feature type="transmembrane region" description="Helical" evidence="1">
    <location>
        <begin position="230"/>
        <end position="248"/>
    </location>
</feature>
<dbReference type="Proteomes" id="UP000664857">
    <property type="component" value="Unassembled WGS sequence"/>
</dbReference>
<feature type="transmembrane region" description="Helical" evidence="1">
    <location>
        <begin position="200"/>
        <end position="223"/>
    </location>
</feature>
<name>A0ABS3HSV1_9ENTE</name>
<gene>
    <name evidence="2" type="ORF">DOK76_06915</name>
</gene>
<keyword evidence="1" id="KW-0472">Membrane</keyword>
<evidence type="ECO:0000256" key="1">
    <source>
        <dbReference type="SAM" id="Phobius"/>
    </source>
</evidence>
<proteinExistence type="predicted"/>